<dbReference type="Pfam" id="PF04069">
    <property type="entry name" value="OpuAC"/>
    <property type="match status" value="1"/>
</dbReference>
<reference evidence="2" key="3">
    <citation type="submission" date="2023-12" db="EMBL/GenBank/DDBJ databases">
        <authorList>
            <person name="Sun Q."/>
            <person name="Inoue M."/>
        </authorList>
    </citation>
    <scope>NUCLEOTIDE SEQUENCE</scope>
    <source>
        <strain evidence="2">JCM 12289</strain>
    </source>
</reference>
<dbReference type="RefSeq" id="WP_244701709.1">
    <property type="nucleotide sequence ID" value="NZ_BAAADN010000026.1"/>
</dbReference>
<dbReference type="Proteomes" id="UP000830542">
    <property type="component" value="Chromosome"/>
</dbReference>
<evidence type="ECO:0000313" key="3">
    <source>
        <dbReference type="EMBL" id="UOO94904.1"/>
    </source>
</evidence>
<dbReference type="Proteomes" id="UP001500962">
    <property type="component" value="Unassembled WGS sequence"/>
</dbReference>
<dbReference type="Gene3D" id="3.40.190.120">
    <property type="entry name" value="Osmoprotection protein (prox), domain 2"/>
    <property type="match status" value="1"/>
</dbReference>
<dbReference type="Pfam" id="PF10518">
    <property type="entry name" value="TAT_signal"/>
    <property type="match status" value="1"/>
</dbReference>
<dbReference type="InterPro" id="IPR007210">
    <property type="entry name" value="ABC_Gly_betaine_transp_sub-bd"/>
</dbReference>
<keyword evidence="4" id="KW-1185">Reference proteome</keyword>
<accession>A0AAV3SH55</accession>
<reference evidence="2" key="1">
    <citation type="journal article" date="2014" name="Int. J. Syst. Evol. Microbiol.">
        <title>Complete genome sequence of Corynebacterium casei LMG S-19264T (=DSM 44701T), isolated from a smear-ripened cheese.</title>
        <authorList>
            <consortium name="US DOE Joint Genome Institute (JGI-PGF)"/>
            <person name="Walter F."/>
            <person name="Albersmeier A."/>
            <person name="Kalinowski J."/>
            <person name="Ruckert C."/>
        </authorList>
    </citation>
    <scope>NUCLEOTIDE SEQUENCE</scope>
    <source>
        <strain evidence="2">JCM 12289</strain>
    </source>
</reference>
<dbReference type="SUPFAM" id="SSF53850">
    <property type="entry name" value="Periplasmic binding protein-like II"/>
    <property type="match status" value="1"/>
</dbReference>
<dbReference type="GeneID" id="71762811"/>
<dbReference type="GO" id="GO:0022857">
    <property type="term" value="F:transmembrane transporter activity"/>
    <property type="evidence" value="ECO:0007669"/>
    <property type="project" value="InterPro"/>
</dbReference>
<sequence>MTTRRDFLKYGGATAATAGMGATAGCTAVLGADTDAVTVSSQRFPEGVLLSYMAIESLRKNTDLSVVDETSLGGDPMNFRAVRSDETDLFWLYTGTAWALFPPKRDKIISKPRKLYRKVKQSMQRNYGLTMLNPAPFNNTYALIAEPKWMEKTGVKTISDFAKYVKNNQLSGPVVLGISFSQRDDGWPGMVKRYGFEKAASSLDTRTASSSLTYQIINSTQATIGMGFTTNPQLRQYDLKVLEDDKSFFPTYNPAPITNDIVERKPQIREPLNAIGPTLTYEKIVRLNKKVQIEKKDPQKVARQYLRSEGLI</sequence>
<dbReference type="InterPro" id="IPR006311">
    <property type="entry name" value="TAT_signal"/>
</dbReference>
<protein>
    <submittedName>
        <fullName evidence="3">Twin-arginine translocation signal domain-containing protein</fullName>
    </submittedName>
</protein>
<organism evidence="2 5">
    <name type="scientific">Halococcus dombrowskii</name>
    <dbReference type="NCBI Taxonomy" id="179637"/>
    <lineage>
        <taxon>Archaea</taxon>
        <taxon>Methanobacteriati</taxon>
        <taxon>Methanobacteriota</taxon>
        <taxon>Stenosarchaea group</taxon>
        <taxon>Halobacteria</taxon>
        <taxon>Halobacteriales</taxon>
        <taxon>Halococcaceae</taxon>
        <taxon>Halococcus</taxon>
    </lineage>
</organism>
<dbReference type="PROSITE" id="PS51257">
    <property type="entry name" value="PROKAR_LIPOPROTEIN"/>
    <property type="match status" value="1"/>
</dbReference>
<evidence type="ECO:0000313" key="2">
    <source>
        <dbReference type="EMBL" id="GAA0461009.1"/>
    </source>
</evidence>
<proteinExistence type="predicted"/>
<evidence type="ECO:0000313" key="5">
    <source>
        <dbReference type="Proteomes" id="UP001500962"/>
    </source>
</evidence>
<feature type="domain" description="ABC-type glycine betaine transport system substrate-binding" evidence="1">
    <location>
        <begin position="36"/>
        <end position="307"/>
    </location>
</feature>
<dbReference type="InterPro" id="IPR019546">
    <property type="entry name" value="TAT_signal_bac_arc"/>
</dbReference>
<name>A0AAV3SH55_HALDO</name>
<dbReference type="CDD" id="cd13528">
    <property type="entry name" value="PBP2_osmoprotectants"/>
    <property type="match status" value="1"/>
</dbReference>
<dbReference type="PROSITE" id="PS51318">
    <property type="entry name" value="TAT"/>
    <property type="match status" value="1"/>
</dbReference>
<reference evidence="3" key="2">
    <citation type="submission" date="2022-04" db="EMBL/GenBank/DDBJ databases">
        <title>Sequencing and genomic assembly of Halococcus dombrowskii.</title>
        <authorList>
            <person name="Lim S.W."/>
            <person name="MacLea K.S."/>
        </authorList>
    </citation>
    <scope>NUCLEOTIDE SEQUENCE</scope>
    <source>
        <strain evidence="3">H4</strain>
    </source>
</reference>
<dbReference type="Gene3D" id="3.40.190.10">
    <property type="entry name" value="Periplasmic binding protein-like II"/>
    <property type="match status" value="1"/>
</dbReference>
<dbReference type="AlphaFoldDB" id="A0AAV3SH55"/>
<gene>
    <name evidence="2" type="ORF">GCM10008985_16860</name>
    <name evidence="3" type="ORF">MUK72_13145</name>
</gene>
<dbReference type="GO" id="GO:0043190">
    <property type="term" value="C:ATP-binding cassette (ABC) transporter complex"/>
    <property type="evidence" value="ECO:0007669"/>
    <property type="project" value="InterPro"/>
</dbReference>
<dbReference type="EMBL" id="CP095005">
    <property type="protein sequence ID" value="UOO94904.1"/>
    <property type="molecule type" value="Genomic_DNA"/>
</dbReference>
<dbReference type="KEGG" id="hdo:MUK72_13145"/>
<dbReference type="EMBL" id="BAAADN010000026">
    <property type="protein sequence ID" value="GAA0461009.1"/>
    <property type="molecule type" value="Genomic_DNA"/>
</dbReference>
<evidence type="ECO:0000313" key="4">
    <source>
        <dbReference type="Proteomes" id="UP000830542"/>
    </source>
</evidence>
<evidence type="ECO:0000259" key="1">
    <source>
        <dbReference type="Pfam" id="PF04069"/>
    </source>
</evidence>